<organism evidence="1 2">
    <name type="scientific">Brachionus plicatilis</name>
    <name type="common">Marine rotifer</name>
    <name type="synonym">Brachionus muelleri</name>
    <dbReference type="NCBI Taxonomy" id="10195"/>
    <lineage>
        <taxon>Eukaryota</taxon>
        <taxon>Metazoa</taxon>
        <taxon>Spiralia</taxon>
        <taxon>Gnathifera</taxon>
        <taxon>Rotifera</taxon>
        <taxon>Eurotatoria</taxon>
        <taxon>Monogononta</taxon>
        <taxon>Pseudotrocha</taxon>
        <taxon>Ploima</taxon>
        <taxon>Brachionidae</taxon>
        <taxon>Brachionus</taxon>
    </lineage>
</organism>
<comment type="caution">
    <text evidence="1">The sequence shown here is derived from an EMBL/GenBank/DDBJ whole genome shotgun (WGS) entry which is preliminary data.</text>
</comment>
<dbReference type="Proteomes" id="UP000276133">
    <property type="component" value="Unassembled WGS sequence"/>
</dbReference>
<reference evidence="1 2" key="1">
    <citation type="journal article" date="2018" name="Sci. Rep.">
        <title>Genomic signatures of local adaptation to the degree of environmental predictability in rotifers.</title>
        <authorList>
            <person name="Franch-Gras L."/>
            <person name="Hahn C."/>
            <person name="Garcia-Roger E.M."/>
            <person name="Carmona M.J."/>
            <person name="Serra M."/>
            <person name="Gomez A."/>
        </authorList>
    </citation>
    <scope>NUCLEOTIDE SEQUENCE [LARGE SCALE GENOMIC DNA]</scope>
    <source>
        <strain evidence="1">HYR1</strain>
    </source>
</reference>
<evidence type="ECO:0000313" key="2">
    <source>
        <dbReference type="Proteomes" id="UP000276133"/>
    </source>
</evidence>
<keyword evidence="2" id="KW-1185">Reference proteome</keyword>
<dbReference type="AlphaFoldDB" id="A0A3M7T3R5"/>
<accession>A0A3M7T3R5</accession>
<sequence length="96" mass="11445">MNKFKIFFKFSSFAEPNQASIAQYPSSRTQYSLCDLYLFKLCLMRSEKICQVLREVSENNICSSFFCKVFRRLKRFRKSLNLLLSKKSLEINLHLE</sequence>
<evidence type="ECO:0000313" key="1">
    <source>
        <dbReference type="EMBL" id="RNA42672.1"/>
    </source>
</evidence>
<dbReference type="EMBL" id="REGN01000332">
    <property type="protein sequence ID" value="RNA42672.1"/>
    <property type="molecule type" value="Genomic_DNA"/>
</dbReference>
<proteinExistence type="predicted"/>
<protein>
    <submittedName>
        <fullName evidence="1">Uncharacterized protein</fullName>
    </submittedName>
</protein>
<gene>
    <name evidence="1" type="ORF">BpHYR1_003509</name>
</gene>
<name>A0A3M7T3R5_BRAPC</name>